<evidence type="ECO:0000256" key="5">
    <source>
        <dbReference type="ARBA" id="ARBA00023306"/>
    </source>
</evidence>
<dbReference type="AlphaFoldDB" id="A0A8K0XR76"/>
<evidence type="ECO:0000256" key="4">
    <source>
        <dbReference type="ARBA" id="ARBA00023242"/>
    </source>
</evidence>
<keyword evidence="8" id="KW-1185">Reference proteome</keyword>
<accession>A0A8K0XR76</accession>
<protein>
    <submittedName>
        <fullName evidence="7">Armadillo-type protein</fullName>
    </submittedName>
</protein>
<dbReference type="Gene3D" id="1.25.10.10">
    <property type="entry name" value="Leucine-rich Repeat Variant"/>
    <property type="match status" value="1"/>
</dbReference>
<dbReference type="OrthoDB" id="200660at2759"/>
<evidence type="ECO:0000256" key="1">
    <source>
        <dbReference type="ARBA" id="ARBA00004123"/>
    </source>
</evidence>
<gene>
    <name evidence="7" type="ORF">BXZ70DRAFT_1006873</name>
</gene>
<feature type="region of interest" description="Disordered" evidence="6">
    <location>
        <begin position="1113"/>
        <end position="1227"/>
    </location>
</feature>
<dbReference type="InterPro" id="IPR039776">
    <property type="entry name" value="Pds5"/>
</dbReference>
<dbReference type="Proteomes" id="UP000813824">
    <property type="component" value="Unassembled WGS sequence"/>
</dbReference>
<keyword evidence="3" id="KW-0498">Mitosis</keyword>
<dbReference type="InterPro" id="IPR016024">
    <property type="entry name" value="ARM-type_fold"/>
</dbReference>
<keyword evidence="2" id="KW-0132">Cell division</keyword>
<feature type="compositionally biased region" description="Basic residues" evidence="6">
    <location>
        <begin position="1140"/>
        <end position="1149"/>
    </location>
</feature>
<evidence type="ECO:0000313" key="7">
    <source>
        <dbReference type="EMBL" id="KAH8102266.1"/>
    </source>
</evidence>
<dbReference type="EMBL" id="JAEVFJ010000010">
    <property type="protein sequence ID" value="KAH8102266.1"/>
    <property type="molecule type" value="Genomic_DNA"/>
</dbReference>
<dbReference type="CDD" id="cd19953">
    <property type="entry name" value="PDS5"/>
    <property type="match status" value="1"/>
</dbReference>
<dbReference type="GO" id="GO:0005634">
    <property type="term" value="C:nucleus"/>
    <property type="evidence" value="ECO:0007669"/>
    <property type="project" value="UniProtKB-SubCell"/>
</dbReference>
<reference evidence="7" key="1">
    <citation type="journal article" date="2021" name="New Phytol.">
        <title>Evolutionary innovations through gain and loss of genes in the ectomycorrhizal Boletales.</title>
        <authorList>
            <person name="Wu G."/>
            <person name="Miyauchi S."/>
            <person name="Morin E."/>
            <person name="Kuo A."/>
            <person name="Drula E."/>
            <person name="Varga T."/>
            <person name="Kohler A."/>
            <person name="Feng B."/>
            <person name="Cao Y."/>
            <person name="Lipzen A."/>
            <person name="Daum C."/>
            <person name="Hundley H."/>
            <person name="Pangilinan J."/>
            <person name="Johnson J."/>
            <person name="Barry K."/>
            <person name="LaButti K."/>
            <person name="Ng V."/>
            <person name="Ahrendt S."/>
            <person name="Min B."/>
            <person name="Choi I.G."/>
            <person name="Park H."/>
            <person name="Plett J.M."/>
            <person name="Magnuson J."/>
            <person name="Spatafora J.W."/>
            <person name="Nagy L.G."/>
            <person name="Henrissat B."/>
            <person name="Grigoriev I.V."/>
            <person name="Yang Z.L."/>
            <person name="Xu J."/>
            <person name="Martin F.M."/>
        </authorList>
    </citation>
    <scope>NUCLEOTIDE SEQUENCE</scope>
    <source>
        <strain evidence="7">KKN 215</strain>
    </source>
</reference>
<name>A0A8K0XR76_9AGAR</name>
<evidence type="ECO:0000256" key="3">
    <source>
        <dbReference type="ARBA" id="ARBA00022776"/>
    </source>
</evidence>
<sequence length="1227" mass="137354">MVETRGGGQPSPKKLKFHEKLVGKGLSTDALLKKLKALHKELADMDQEVVDTQSLSGVRKELVNKSILLHKDRGVKAYAACCLSDLLRLYAPDAPYTQDELGDIFAFFFRQLQAGLKGAESPYYNEYFHLLESLSTVKSVVLVCDLPKTEELMETAFKTFFALMKHDLAKKVELFMADILIALIDECGNLPSDVLQVILEQFTERPGRTEHPAYRLATTVCNATADKLQQHVCQYLSNEITSNAKGEDYEKVEELHELIKELSRSCPSLLANVIPQLEAELGTEKQTIRLLATQVMGEIFADKNGAEFAKKHRSTWATWLQRKQDKAQPVRIAFIEGCKGVLTNLPELRDQVEDALETKILDPDEKVRGAVCKLLSQLDYETALHHVSPKLLRLVAGRGLDKKRSVRLEATNAVAKLYSIAYSEIESNDPAAYDQFHWIPQALLHNMSAATDTKAITEQAIAEYILPLPSLSSKPADIDEVAWTDRLLFTTSLLDDQAKNSLLSLSGIKSPHPTVFERYIDCCVQNNGGVIDENEEQVVRQLNDSVKRLAASFIDPVKAAEDLHSFANLNESRLYKLMKTCMDPQTDLKTLVKSSSEFIKRVEQSSSTIVPTMTSFLRRASLRTVNQSSIPTLIRRIQKASDGSFDIVARNAEVWLAYISKHLPALYKSHVGELTKAIADERNVKLVEVSLQALAATAQWDPKLTPIDKRTQERLVRYVMESNHRRAKFAARLLTLLKDSDRLCSDVVETIADSLSTDDEDLLAARTAVLAQIALRAPDAFELKSDVVTAFLLKKVIMSGNEASPDDMDTEVEWIETADLPPMLRAKILALKVCRNRCLAHSKDKEVLEIARPVLKMFATILEYSGSFNGEANDETVIKTRLRLQAAVSMLRMASVEGLANEIQNHFVQLALTIQDPCYQVRGAFLDKVISQCSSSRLHPKFNIVPFLTVHDPDSEIISKAKAYVVYAARTMPKPERLARFEMIFFRLLHFLAHHPDFGTTEEAAYDIGRYIEFYLDLIASPDNIPLLFHLAMKAKTVRDAYSHLYSENLYAVSEMAQHLIKLFAAKHSWSVESYPGKVRLPGDIVRPLPSPDAANEILRGSYVPLSVLATLDGKPKPKVEPKPPSKRKAAAPKTNGNSKRARTKGKSRKRDESDEEQESSIDEDEDDDDDGGPVASEEEQNAIEEDEEPAKEERLSRGARTRAKARIKQQSKKSTRSKPKSASSED</sequence>
<feature type="compositionally biased region" description="Basic and acidic residues" evidence="6">
    <location>
        <begin position="1114"/>
        <end position="1124"/>
    </location>
</feature>
<dbReference type="GO" id="GO:0007064">
    <property type="term" value="P:mitotic sister chromatid cohesion"/>
    <property type="evidence" value="ECO:0007669"/>
    <property type="project" value="InterPro"/>
</dbReference>
<dbReference type="GO" id="GO:0051301">
    <property type="term" value="P:cell division"/>
    <property type="evidence" value="ECO:0007669"/>
    <property type="project" value="UniProtKB-KW"/>
</dbReference>
<dbReference type="SUPFAM" id="SSF48371">
    <property type="entry name" value="ARM repeat"/>
    <property type="match status" value="2"/>
</dbReference>
<dbReference type="PANTHER" id="PTHR12663">
    <property type="entry name" value="ANDROGEN INDUCED INHIBITOR OF PROLIFERATION AS3 / PDS5-RELATED"/>
    <property type="match status" value="1"/>
</dbReference>
<keyword evidence="4" id="KW-0539">Nucleus</keyword>
<dbReference type="Pfam" id="PF20168">
    <property type="entry name" value="PDS5"/>
    <property type="match status" value="1"/>
</dbReference>
<organism evidence="7 8">
    <name type="scientific">Cristinia sonorae</name>
    <dbReference type="NCBI Taxonomy" id="1940300"/>
    <lineage>
        <taxon>Eukaryota</taxon>
        <taxon>Fungi</taxon>
        <taxon>Dikarya</taxon>
        <taxon>Basidiomycota</taxon>
        <taxon>Agaricomycotina</taxon>
        <taxon>Agaricomycetes</taxon>
        <taxon>Agaricomycetidae</taxon>
        <taxon>Agaricales</taxon>
        <taxon>Pleurotineae</taxon>
        <taxon>Stephanosporaceae</taxon>
        <taxon>Cristinia</taxon>
    </lineage>
</organism>
<feature type="compositionally biased region" description="Basic residues" evidence="6">
    <location>
        <begin position="1198"/>
        <end position="1220"/>
    </location>
</feature>
<proteinExistence type="predicted"/>
<evidence type="ECO:0000256" key="6">
    <source>
        <dbReference type="SAM" id="MobiDB-lite"/>
    </source>
</evidence>
<dbReference type="InterPro" id="IPR011989">
    <property type="entry name" value="ARM-like"/>
</dbReference>
<comment type="caution">
    <text evidence="7">The sequence shown here is derived from an EMBL/GenBank/DDBJ whole genome shotgun (WGS) entry which is preliminary data.</text>
</comment>
<evidence type="ECO:0000256" key="2">
    <source>
        <dbReference type="ARBA" id="ARBA00022618"/>
    </source>
</evidence>
<keyword evidence="5" id="KW-0131">Cell cycle</keyword>
<feature type="compositionally biased region" description="Acidic residues" evidence="6">
    <location>
        <begin position="1154"/>
        <end position="1191"/>
    </location>
</feature>
<evidence type="ECO:0000313" key="8">
    <source>
        <dbReference type="Proteomes" id="UP000813824"/>
    </source>
</evidence>
<dbReference type="PANTHER" id="PTHR12663:SF0">
    <property type="entry name" value="PRECOCIOUS DISSOCIATION OF SISTERS 5, ISOFORM A"/>
    <property type="match status" value="1"/>
</dbReference>
<comment type="subcellular location">
    <subcellularLocation>
        <location evidence="1">Nucleus</location>
    </subcellularLocation>
</comment>